<reference evidence="2" key="1">
    <citation type="submission" date="2019-05" db="EMBL/GenBank/DDBJ databases">
        <authorList>
            <consortium name="Pathogen Informatics"/>
        </authorList>
    </citation>
    <scope>NUCLEOTIDE SEQUENCE [LARGE SCALE GENOMIC DNA]</scope>
    <source>
        <strain evidence="2">NCTC12965</strain>
    </source>
</reference>
<dbReference type="InterPro" id="IPR038404">
    <property type="entry name" value="TRAP_DctP_sf"/>
</dbReference>
<proteinExistence type="predicted"/>
<dbReference type="GO" id="GO:0055085">
    <property type="term" value="P:transmembrane transport"/>
    <property type="evidence" value="ECO:0007669"/>
    <property type="project" value="InterPro"/>
</dbReference>
<dbReference type="InterPro" id="IPR018389">
    <property type="entry name" value="DctP_fam"/>
</dbReference>
<evidence type="ECO:0000256" key="1">
    <source>
        <dbReference type="ARBA" id="ARBA00022729"/>
    </source>
</evidence>
<dbReference type="Gene3D" id="3.40.190.170">
    <property type="entry name" value="Bacterial extracellular solute-binding protein, family 7"/>
    <property type="match status" value="1"/>
</dbReference>
<accession>A0A4U9TP31</accession>
<dbReference type="Pfam" id="PF03480">
    <property type="entry name" value="DctP"/>
    <property type="match status" value="1"/>
</dbReference>
<evidence type="ECO:0000313" key="2">
    <source>
        <dbReference type="EMBL" id="VTR21820.1"/>
    </source>
</evidence>
<dbReference type="EMBL" id="CABEEZ010000026">
    <property type="protein sequence ID" value="VTR21820.1"/>
    <property type="molecule type" value="Genomic_DNA"/>
</dbReference>
<keyword evidence="1" id="KW-0732">Signal</keyword>
<name>A0A4U9TP31_SERFO</name>
<protein>
    <submittedName>
        <fullName evidence="2">TRAP-type mannitol/chloroaromatic compound transport system, periplasmic component</fullName>
    </submittedName>
</protein>
<gene>
    <name evidence="2" type="ORF">NCTC12965_01375</name>
</gene>
<organism evidence="2">
    <name type="scientific">Serratia fonticola</name>
    <dbReference type="NCBI Taxonomy" id="47917"/>
    <lineage>
        <taxon>Bacteria</taxon>
        <taxon>Pseudomonadati</taxon>
        <taxon>Pseudomonadota</taxon>
        <taxon>Gammaproteobacteria</taxon>
        <taxon>Enterobacterales</taxon>
        <taxon>Yersiniaceae</taxon>
        <taxon>Serratia</taxon>
    </lineage>
</organism>
<dbReference type="AlphaFoldDB" id="A0A4U9TP31"/>
<sequence length="110" mass="12336">MGHVYLLVMNKDTWDKLAQQDKQAIERAAATAYQTLGTVMNASFDAQVAELKKDGISIRTLQPKELEQWQAATRYREVQAAWVKEQEGKGLKEAGPVLQQVGEMVNDAMQ</sequence>